<dbReference type="InterPro" id="IPR050663">
    <property type="entry name" value="Ankyrin-SOCS_Box"/>
</dbReference>
<dbReference type="PANTHER" id="PTHR24193">
    <property type="entry name" value="ANKYRIN REPEAT PROTEIN"/>
    <property type="match status" value="1"/>
</dbReference>
<reference evidence="4" key="2">
    <citation type="submission" date="2023-01" db="EMBL/GenBank/DDBJ databases">
        <authorList>
            <person name="Petersen C."/>
        </authorList>
    </citation>
    <scope>NUCLEOTIDE SEQUENCE</scope>
    <source>
        <strain evidence="4">IBT 15450</strain>
    </source>
</reference>
<dbReference type="EMBL" id="JAQJZL010000010">
    <property type="protein sequence ID" value="KAJ6035475.1"/>
    <property type="molecule type" value="Genomic_DNA"/>
</dbReference>
<evidence type="ECO:0000313" key="4">
    <source>
        <dbReference type="EMBL" id="KAJ6035475.1"/>
    </source>
</evidence>
<comment type="caution">
    <text evidence="4">The sequence shown here is derived from an EMBL/GenBank/DDBJ whole genome shotgun (WGS) entry which is preliminary data.</text>
</comment>
<dbReference type="InterPro" id="IPR036770">
    <property type="entry name" value="Ankyrin_rpt-contain_sf"/>
</dbReference>
<dbReference type="SMART" id="SM00248">
    <property type="entry name" value="ANK"/>
    <property type="match status" value="7"/>
</dbReference>
<evidence type="ECO:0000256" key="3">
    <source>
        <dbReference type="PROSITE-ProRule" id="PRU00023"/>
    </source>
</evidence>
<feature type="repeat" description="ANK" evidence="3">
    <location>
        <begin position="209"/>
        <end position="241"/>
    </location>
</feature>
<keyword evidence="5" id="KW-1185">Reference proteome</keyword>
<dbReference type="PROSITE" id="PS50297">
    <property type="entry name" value="ANK_REP_REGION"/>
    <property type="match status" value="5"/>
</dbReference>
<dbReference type="GO" id="GO:0005634">
    <property type="term" value="C:nucleus"/>
    <property type="evidence" value="ECO:0007669"/>
    <property type="project" value="TreeGrafter"/>
</dbReference>
<evidence type="ECO:0008006" key="6">
    <source>
        <dbReference type="Google" id="ProtNLM"/>
    </source>
</evidence>
<dbReference type="AlphaFoldDB" id="A0AAD6I8Z8"/>
<dbReference type="PROSITE" id="PS50088">
    <property type="entry name" value="ANK_REPEAT"/>
    <property type="match status" value="5"/>
</dbReference>
<feature type="repeat" description="ANK" evidence="3">
    <location>
        <begin position="242"/>
        <end position="274"/>
    </location>
</feature>
<dbReference type="InterPro" id="IPR002110">
    <property type="entry name" value="Ankyrin_rpt"/>
</dbReference>
<dbReference type="Gene3D" id="1.25.40.20">
    <property type="entry name" value="Ankyrin repeat-containing domain"/>
    <property type="match status" value="2"/>
</dbReference>
<dbReference type="GO" id="GO:0000976">
    <property type="term" value="F:transcription cis-regulatory region binding"/>
    <property type="evidence" value="ECO:0007669"/>
    <property type="project" value="TreeGrafter"/>
</dbReference>
<evidence type="ECO:0000256" key="1">
    <source>
        <dbReference type="ARBA" id="ARBA00022737"/>
    </source>
</evidence>
<evidence type="ECO:0000256" key="2">
    <source>
        <dbReference type="ARBA" id="ARBA00023043"/>
    </source>
</evidence>
<dbReference type="SUPFAM" id="SSF48403">
    <property type="entry name" value="Ankyrin repeat"/>
    <property type="match status" value="1"/>
</dbReference>
<accession>A0AAD6I8Z8</accession>
<dbReference type="PRINTS" id="PR01415">
    <property type="entry name" value="ANKYRIN"/>
</dbReference>
<dbReference type="GO" id="GO:0045944">
    <property type="term" value="P:positive regulation of transcription by RNA polymerase II"/>
    <property type="evidence" value="ECO:0007669"/>
    <property type="project" value="TreeGrafter"/>
</dbReference>
<reference evidence="4" key="1">
    <citation type="journal article" date="2023" name="IMA Fungus">
        <title>Comparative genomic study of the Penicillium genus elucidates a diverse pangenome and 15 lateral gene transfer events.</title>
        <authorList>
            <person name="Petersen C."/>
            <person name="Sorensen T."/>
            <person name="Nielsen M.R."/>
            <person name="Sondergaard T.E."/>
            <person name="Sorensen J.L."/>
            <person name="Fitzpatrick D.A."/>
            <person name="Frisvad J.C."/>
            <person name="Nielsen K.L."/>
        </authorList>
    </citation>
    <scope>NUCLEOTIDE SEQUENCE</scope>
    <source>
        <strain evidence="4">IBT 15450</strain>
    </source>
</reference>
<dbReference type="Pfam" id="PF12796">
    <property type="entry name" value="Ank_2"/>
    <property type="match status" value="2"/>
</dbReference>
<feature type="repeat" description="ANK" evidence="3">
    <location>
        <begin position="276"/>
        <end position="308"/>
    </location>
</feature>
<feature type="repeat" description="ANK" evidence="3">
    <location>
        <begin position="57"/>
        <end position="89"/>
    </location>
</feature>
<keyword evidence="2 3" id="KW-0040">ANK repeat</keyword>
<keyword evidence="1" id="KW-0677">Repeat</keyword>
<organism evidence="4 5">
    <name type="scientific">Penicillium canescens</name>
    <dbReference type="NCBI Taxonomy" id="5083"/>
    <lineage>
        <taxon>Eukaryota</taxon>
        <taxon>Fungi</taxon>
        <taxon>Dikarya</taxon>
        <taxon>Ascomycota</taxon>
        <taxon>Pezizomycotina</taxon>
        <taxon>Eurotiomycetes</taxon>
        <taxon>Eurotiomycetidae</taxon>
        <taxon>Eurotiales</taxon>
        <taxon>Aspergillaceae</taxon>
        <taxon>Penicillium</taxon>
    </lineage>
</organism>
<feature type="repeat" description="ANK" evidence="3">
    <location>
        <begin position="109"/>
        <end position="141"/>
    </location>
</feature>
<dbReference type="Proteomes" id="UP001219568">
    <property type="component" value="Unassembled WGS sequence"/>
</dbReference>
<dbReference type="PANTHER" id="PTHR24193:SF121">
    <property type="entry name" value="ADA2A-CONTAINING COMPLEX COMPONENT 3, ISOFORM D"/>
    <property type="match status" value="1"/>
</dbReference>
<evidence type="ECO:0000313" key="5">
    <source>
        <dbReference type="Proteomes" id="UP001219568"/>
    </source>
</evidence>
<proteinExistence type="predicted"/>
<sequence length="340" mass="37756">MALTDELSSRTLAREENKKSTEPKYVEELIAAVRRQSVLSLELLLQHIDVNARDLRDGRTAISVAAEIGNVEITKLLIKHRASVNIRQYSLSKRSLGNTISERRPLMVSGRLPIYWAVTKRYSAVVKLLLEYGANPNARTTARRSVLQEACFMNGLASVRVLLEAGADVDGSNLSSGVHETANWGHNEVLRVLFEFSPLLDVPAVGVGEAYAPMHLSTRNRLTETTKLLLSNGADPNVLMTEDMTPLHLAASGGMITELDLLLDWGASINAQDARLRETPLHKAARNLETTAIKRLCERGADMDMKNIDGMTYQEVLECAKRYPNDWHVEPKLGSFCSFF</sequence>
<gene>
    <name evidence="4" type="ORF">N7460_009650</name>
</gene>
<protein>
    <recommendedName>
        <fullName evidence="6">Ankyrin</fullName>
    </recommendedName>
</protein>
<name>A0AAD6I8Z8_PENCN</name>